<dbReference type="EMBL" id="UZAG01006159">
    <property type="protein sequence ID" value="VDO18288.1"/>
    <property type="molecule type" value="Genomic_DNA"/>
</dbReference>
<gene>
    <name evidence="1" type="ORF">BTMF_LOCUS5620</name>
</gene>
<accession>A0A0R3QIY8</accession>
<keyword evidence="2" id="KW-1185">Reference proteome</keyword>
<evidence type="ECO:0000313" key="1">
    <source>
        <dbReference type="EMBL" id="VDO18288.1"/>
    </source>
</evidence>
<reference evidence="1 2" key="2">
    <citation type="submission" date="2018-11" db="EMBL/GenBank/DDBJ databases">
        <authorList>
            <consortium name="Pathogen Informatics"/>
        </authorList>
    </citation>
    <scope>NUCLEOTIDE SEQUENCE [LARGE SCALE GENOMIC DNA]</scope>
</reference>
<dbReference type="AlphaFoldDB" id="A0A0R3QIY8"/>
<evidence type="ECO:0000313" key="2">
    <source>
        <dbReference type="Proteomes" id="UP000280834"/>
    </source>
</evidence>
<name>A0A0R3QIY8_9BILA</name>
<sequence length="48" mass="6169">MWYFEKRGISIIYQIGKHPKYYQFFCYFFLQNTNSKSDKYKYYKIYLI</sequence>
<protein>
    <submittedName>
        <fullName evidence="1 3">Uncharacterized protein</fullName>
    </submittedName>
</protein>
<reference evidence="3" key="1">
    <citation type="submission" date="2017-02" db="UniProtKB">
        <authorList>
            <consortium name="WormBaseParasite"/>
        </authorList>
    </citation>
    <scope>IDENTIFICATION</scope>
</reference>
<dbReference type="Proteomes" id="UP000280834">
    <property type="component" value="Unassembled WGS sequence"/>
</dbReference>
<dbReference type="WBParaSite" id="BTMF_0000638401-mRNA-1">
    <property type="protein sequence ID" value="BTMF_0000638401-mRNA-1"/>
    <property type="gene ID" value="BTMF_0000638401"/>
</dbReference>
<proteinExistence type="predicted"/>
<organism evidence="3">
    <name type="scientific">Brugia timori</name>
    <dbReference type="NCBI Taxonomy" id="42155"/>
    <lineage>
        <taxon>Eukaryota</taxon>
        <taxon>Metazoa</taxon>
        <taxon>Ecdysozoa</taxon>
        <taxon>Nematoda</taxon>
        <taxon>Chromadorea</taxon>
        <taxon>Rhabditida</taxon>
        <taxon>Spirurina</taxon>
        <taxon>Spiruromorpha</taxon>
        <taxon>Filarioidea</taxon>
        <taxon>Onchocercidae</taxon>
        <taxon>Brugia</taxon>
    </lineage>
</organism>
<evidence type="ECO:0000313" key="3">
    <source>
        <dbReference type="WBParaSite" id="BTMF_0000638401-mRNA-1"/>
    </source>
</evidence>